<dbReference type="Pfam" id="PF16197">
    <property type="entry name" value="KAsynt_C_assoc"/>
    <property type="match status" value="1"/>
</dbReference>
<dbReference type="InterPro" id="IPR050091">
    <property type="entry name" value="PKS_NRPS_Biosynth_Enz"/>
</dbReference>
<dbReference type="InterPro" id="IPR014030">
    <property type="entry name" value="Ketoacyl_synth_N"/>
</dbReference>
<dbReference type="PANTHER" id="PTHR43775">
    <property type="entry name" value="FATTY ACID SYNTHASE"/>
    <property type="match status" value="1"/>
</dbReference>
<dbReference type="InterPro" id="IPR001227">
    <property type="entry name" value="Ac_transferase_dom_sf"/>
</dbReference>
<gene>
    <name evidence="9" type="primary">mcyD</name>
</gene>
<dbReference type="Gene3D" id="3.40.366.10">
    <property type="entry name" value="Malonyl-Coenzyme A Acyl Carrier Protein, domain 2"/>
    <property type="match status" value="2"/>
</dbReference>
<evidence type="ECO:0000259" key="6">
    <source>
        <dbReference type="PROSITE" id="PS50075"/>
    </source>
</evidence>
<dbReference type="GO" id="GO:0031177">
    <property type="term" value="F:phosphopantetheine binding"/>
    <property type="evidence" value="ECO:0007669"/>
    <property type="project" value="InterPro"/>
</dbReference>
<dbReference type="SUPFAM" id="SSF52151">
    <property type="entry name" value="FabD/lysophospholipase-like"/>
    <property type="match status" value="2"/>
</dbReference>
<protein>
    <submittedName>
        <fullName evidence="9">Type I polyketide synthase</fullName>
    </submittedName>
</protein>
<name>A0A4P8NJT0_9CYAN</name>
<dbReference type="InterPro" id="IPR016039">
    <property type="entry name" value="Thiolase-like"/>
</dbReference>
<feature type="domain" description="PKS/mFAS DH" evidence="8">
    <location>
        <begin position="863"/>
        <end position="1133"/>
    </location>
</feature>
<feature type="domain" description="Carrier" evidence="6">
    <location>
        <begin position="3791"/>
        <end position="3866"/>
    </location>
</feature>
<dbReference type="InterPro" id="IPR032821">
    <property type="entry name" value="PKS_assoc"/>
</dbReference>
<dbReference type="SUPFAM" id="SSF51735">
    <property type="entry name" value="NAD(P)-binding Rossmann-fold domains"/>
    <property type="match status" value="4"/>
</dbReference>
<feature type="region of interest" description="C-terminal hotdog fold" evidence="5">
    <location>
        <begin position="3146"/>
        <end position="3287"/>
    </location>
</feature>
<dbReference type="InterPro" id="IPR014031">
    <property type="entry name" value="Ketoacyl_synth_C"/>
</dbReference>
<dbReference type="SUPFAM" id="SSF47336">
    <property type="entry name" value="ACP-like"/>
    <property type="match status" value="2"/>
</dbReference>
<dbReference type="SMART" id="SM00822">
    <property type="entry name" value="PKS_KR"/>
    <property type="match status" value="2"/>
</dbReference>
<dbReference type="InterPro" id="IPR018201">
    <property type="entry name" value="Ketoacyl_synth_AS"/>
</dbReference>
<dbReference type="InterPro" id="IPR020841">
    <property type="entry name" value="PKS_Beta-ketoAc_synthase_dom"/>
</dbReference>
<dbReference type="InterPro" id="IPR049552">
    <property type="entry name" value="PKS_DH_N"/>
</dbReference>
<dbReference type="SMART" id="SM00823">
    <property type="entry name" value="PKS_PP"/>
    <property type="match status" value="2"/>
</dbReference>
<feature type="active site" description="Proton acceptor; for dehydratase activity" evidence="5">
    <location>
        <position position="894"/>
    </location>
</feature>
<dbReference type="SUPFAM" id="SSF53901">
    <property type="entry name" value="Thiolase-like"/>
    <property type="match status" value="2"/>
</dbReference>
<dbReference type="EMBL" id="MK870090">
    <property type="protein sequence ID" value="QCQ67874.1"/>
    <property type="molecule type" value="Genomic_DNA"/>
</dbReference>
<dbReference type="InterPro" id="IPR049551">
    <property type="entry name" value="PKS_DH_C"/>
</dbReference>
<dbReference type="Pfam" id="PF00109">
    <property type="entry name" value="ketoacyl-synt"/>
    <property type="match status" value="2"/>
</dbReference>
<keyword evidence="1" id="KW-0596">Phosphopantetheine</keyword>
<dbReference type="InterPro" id="IPR042104">
    <property type="entry name" value="PKS_dehydratase_sf"/>
</dbReference>
<keyword evidence="4" id="KW-0511">Multifunctional enzyme</keyword>
<dbReference type="SMART" id="SM00827">
    <property type="entry name" value="PKS_AT"/>
    <property type="match status" value="1"/>
</dbReference>
<dbReference type="Pfam" id="PF08242">
    <property type="entry name" value="Methyltransf_12"/>
    <property type="match status" value="1"/>
</dbReference>
<feature type="domain" description="Carrier" evidence="6">
    <location>
        <begin position="2007"/>
        <end position="2082"/>
    </location>
</feature>
<evidence type="ECO:0000256" key="5">
    <source>
        <dbReference type="PROSITE-ProRule" id="PRU01363"/>
    </source>
</evidence>
<keyword evidence="3" id="KW-0808">Transferase</keyword>
<dbReference type="Pfam" id="PF08659">
    <property type="entry name" value="KR"/>
    <property type="match status" value="2"/>
</dbReference>
<dbReference type="Pfam" id="PF21394">
    <property type="entry name" value="Beta-ketacyl_N"/>
    <property type="match status" value="1"/>
</dbReference>
<dbReference type="InterPro" id="IPR009081">
    <property type="entry name" value="PP-bd_ACP"/>
</dbReference>
<dbReference type="PROSITE" id="PS50075">
    <property type="entry name" value="CARRIER"/>
    <property type="match status" value="2"/>
</dbReference>
<dbReference type="SMART" id="SM00826">
    <property type="entry name" value="PKS_DH"/>
    <property type="match status" value="2"/>
</dbReference>
<dbReference type="InterPro" id="IPR020807">
    <property type="entry name" value="PKS_DH"/>
</dbReference>
<dbReference type="InterPro" id="IPR006162">
    <property type="entry name" value="Ppantetheine_attach_site"/>
</dbReference>
<dbReference type="SUPFAM" id="SSF53335">
    <property type="entry name" value="S-adenosyl-L-methionine-dependent methyltransferases"/>
    <property type="match status" value="1"/>
</dbReference>
<feature type="region of interest" description="N-terminal hotdog fold" evidence="5">
    <location>
        <begin position="863"/>
        <end position="974"/>
    </location>
</feature>
<dbReference type="Gene3D" id="3.40.50.720">
    <property type="entry name" value="NAD(P)-binding Rossmann-like Domain"/>
    <property type="match status" value="2"/>
</dbReference>
<feature type="region of interest" description="N-terminal hotdog fold" evidence="5">
    <location>
        <begin position="3001"/>
        <end position="3125"/>
    </location>
</feature>
<dbReference type="InterPro" id="IPR049900">
    <property type="entry name" value="PKS_mFAS_DH"/>
</dbReference>
<dbReference type="GO" id="GO:0006633">
    <property type="term" value="P:fatty acid biosynthetic process"/>
    <property type="evidence" value="ECO:0007669"/>
    <property type="project" value="InterPro"/>
</dbReference>
<dbReference type="Pfam" id="PF02801">
    <property type="entry name" value="Ketoacyl-synt_C"/>
    <property type="match status" value="2"/>
</dbReference>
<dbReference type="PROSITE" id="PS00012">
    <property type="entry name" value="PHOSPHOPANTETHEINE"/>
    <property type="match status" value="1"/>
</dbReference>
<dbReference type="PROSITE" id="PS52019">
    <property type="entry name" value="PKS_MFAS_DH"/>
    <property type="match status" value="2"/>
</dbReference>
<dbReference type="InterPro" id="IPR036291">
    <property type="entry name" value="NAD(P)-bd_dom_sf"/>
</dbReference>
<dbReference type="InterPro" id="IPR036736">
    <property type="entry name" value="ACP-like_sf"/>
</dbReference>
<feature type="domain" description="PKS/mFAS DH" evidence="8">
    <location>
        <begin position="3001"/>
        <end position="3287"/>
    </location>
</feature>
<dbReference type="InterPro" id="IPR029063">
    <property type="entry name" value="SAM-dependent_MTases_sf"/>
</dbReference>
<reference evidence="9" key="1">
    <citation type="journal article" date="2019" name="Mar. Drugs">
        <title>The Biosynthesis of Rare Homo-Amino Acid Containing Variants of Microcystin by a Benthic Cyanobacterium.</title>
        <authorList>
            <person name="Shishido T.K."/>
            <person name="Jokela J."/>
            <person name="Humisto A."/>
            <person name="Suurnakki S."/>
            <person name="Wahlsten M."/>
            <person name="Alvarenga D.O."/>
            <person name="Sivonen K."/>
            <person name="Fewer D.P."/>
        </authorList>
    </citation>
    <scope>NUCLEOTIDE SEQUENCE</scope>
    <source>
        <strain evidence="9">LP904c</strain>
    </source>
</reference>
<dbReference type="PROSITE" id="PS52004">
    <property type="entry name" value="KS3_2"/>
    <property type="match status" value="2"/>
</dbReference>
<dbReference type="PANTHER" id="PTHR43775:SF37">
    <property type="entry name" value="SI:DKEY-61P9.11"/>
    <property type="match status" value="1"/>
</dbReference>
<evidence type="ECO:0000313" key="9">
    <source>
        <dbReference type="EMBL" id="QCQ67874.1"/>
    </source>
</evidence>
<evidence type="ECO:0000259" key="8">
    <source>
        <dbReference type="PROSITE" id="PS52019"/>
    </source>
</evidence>
<feature type="active site" description="Proton acceptor; for dehydratase activity" evidence="5">
    <location>
        <position position="3032"/>
    </location>
</feature>
<dbReference type="InterPro" id="IPR013968">
    <property type="entry name" value="PKS_KR"/>
</dbReference>
<evidence type="ECO:0000256" key="3">
    <source>
        <dbReference type="ARBA" id="ARBA00022679"/>
    </source>
</evidence>
<evidence type="ECO:0000256" key="4">
    <source>
        <dbReference type="ARBA" id="ARBA00023268"/>
    </source>
</evidence>
<dbReference type="InterPro" id="IPR049490">
    <property type="entry name" value="C883_1060-like_KR_N"/>
</dbReference>
<dbReference type="Gene3D" id="3.40.47.10">
    <property type="match status" value="2"/>
</dbReference>
<dbReference type="Pfam" id="PF00550">
    <property type="entry name" value="PP-binding"/>
    <property type="match status" value="2"/>
</dbReference>
<accession>A0A4P8NJT0</accession>
<dbReference type="Gene3D" id="3.40.50.150">
    <property type="entry name" value="Vaccinia Virus protein VP39"/>
    <property type="match status" value="1"/>
</dbReference>
<dbReference type="Pfam" id="PF22621">
    <property type="entry name" value="CurL-like_PKS_C"/>
    <property type="match status" value="1"/>
</dbReference>
<dbReference type="GO" id="GO:0004312">
    <property type="term" value="F:fatty acid synthase activity"/>
    <property type="evidence" value="ECO:0007669"/>
    <property type="project" value="TreeGrafter"/>
</dbReference>
<dbReference type="PROSITE" id="PS00606">
    <property type="entry name" value="KS3_1"/>
    <property type="match status" value="2"/>
</dbReference>
<dbReference type="Pfam" id="PF14765">
    <property type="entry name" value="PS-DH"/>
    <property type="match status" value="2"/>
</dbReference>
<dbReference type="InterPro" id="IPR014043">
    <property type="entry name" value="Acyl_transferase_dom"/>
</dbReference>
<dbReference type="Pfam" id="PF21089">
    <property type="entry name" value="PKS_DH_N"/>
    <property type="match status" value="2"/>
</dbReference>
<dbReference type="InterPro" id="IPR013217">
    <property type="entry name" value="Methyltransf_12"/>
</dbReference>
<dbReference type="InterPro" id="IPR020806">
    <property type="entry name" value="PKS_PP-bd"/>
</dbReference>
<sequence>MDFNDLNNLLDNDKSIQARVFKAINEAKERLKAIEAKQSEPIAIVGLGCRFANNIANVESFWSFLKAGGNTLRDIPSDRWNQDDFYDSDRSKAGKIYVSQGGFLDDVSLFDPHFFGIAPKEALHIDPQQRLLLEVAYEALENAGMAAPSSRSGKTGVFIGITNNDYARLIASENDYSSIGAYHISGNHTNAAAGRISYLLNLNGPSLAVDTACSSSLVAVHLACRSLRSQECRQALVGGVNLILTPEVPIALCKNQMLAADGKCKTFDESADGFGIGEGCGVIVLKRLSEALEDGDRIWAVIRGTAVNNDGASGGFTVPNGTIQTELIREALSDARLNADAIDYIEAHGTGTALGDPIEIKAIADALCVDRSKSQPLLVGSIKTNLGHLAAAAGISGLIKTVLSIYYSEIPAHLNLQKPNPHINWDSLPINVVTKTRPWTINEGKIKAAGVSSFGASGTNAHVILSEPPQEKLITAKISPILINLSAKDRERLGLFSSQLIDYITEKPELNVNDIAFSLNTGRFHYKHRLSLLVSDVDTLQKRLQEFLNSNSNEKQNDENKQLMYGEAQNNTKIAFLCNDEGEIFPKMGEDLFTNEPVFHDAFVRCDRLFQNHLKLSLADLLYKNQPLPNHPLYVQPILFTFYYALCELWKAWGVRPSAVLGSGLGEYLAAQQTGVFSLEDVVKLVASRARILPEKIEQNELVALEEIARQISYGNPHLTFIANGEIANNSLRSSAYWGKVIQQSDRAYEGIARLHQMGYQIFLEIGINPNLMNIGRQNLAEKSLLWLSSAIEDSNNSLQMQVVLGQLYVRGVNIDWKAFHRSHLGHKITLPSSPFIRKRYWITPASNQAKLTKKPDDYYSGHPLLGDRFPSPLSSLQYRSSIRKTEPAILQEHEVFDRAIFPGSAFIEMALAATQSQSITLTNIEFTKALLLTDRIDILQLIIEQKSFKIYHQTDDDWEVLVTGEIAESKPTNLPINSLEKIAATCPEEVEINSFYETYRKAGVNYGSNFQLISKLQRGNNRAFAQIKLTDALRLEAKKYHFHPAMLDACFQAIAALLFKQQSLVTYVPVRITKFELFCSPEEIVISVAQLRQNHYNANIITSDIDIYSPEGDRIASIIGLELKPVRSQEIISQEKQPPTYLEEWVVSDSLLIHGRDSLITPALIKNQVNPAQLEQQLGERISEYERLLEAMESLSVTYIWEALKQLNWQPKLGETYSEKQIAIPGKIIDFYRPLLSRCLEILAEAKIVTRQKDGWLLIKELDISSQLQIQYIRQEFPSYPAEIDLIERCGSALSQVMRRQVDPLELLFPQGDINAIASIYSEAAGAKLMNQLVAETINCAIANLPSDRKLRILEIGGGTGATTAAILPNLPPEQIEYVFTDISSRFLTRAKENCNNYSFIQYQTLDIEKDPFTQGFVPGNFDIIIAANVLHATANIQNTLENVRSLIAPNGLLILLESTGARRWVDLTFGLTEGWWLCSKDSDRNGYPLINTEQWQHLLTQNQFSEINILEPTNSKARELLKQSVIIAKSSDRLIPPPSKSYSPQIIFADTQGIANSLIAPLEQRGIAYSSVFPHQTINPDCADDYLTILQKLLTPDTHQILYFWGLEKLEGEIYHQVEIHCQRFLFLLQALLQQKNPPALILVTQGAVPAKEIKTLTSPSQSSLLGIALSLVLEHPEINFRTIDLDPNEQNLTEKLFGEIYSNTQESRVALRGKQRFYPRLVQRKLEEGNINFRSDGYYLISGGTGGLGLATTQWIIERGARHLVLFSRNGAKAINREILVNLQSNHVDIEIKEVDVTNAKDLDNLLEECRSKYPIRGIFHIAGTLDDTTILKLTPDRFNHVLAPKVKGTWLLHELTLNDPLDLFVCYTSAVSLIGSAGQANAAAANAFEDAFVYYRHSNNLPGTVINWGPWSDIGAAVDRNVLERLASKGFAAMKPNLALNTLEKILFNKIIRAGALIIDWQKFPYINQRFYQNFLPQIKPQSSSPSNVLKQWQTLPIKQRRNWLINHISLRVTTVLGRARDEVVSPQQGFFDLGMDSLTSTELRNLLQTDFNCSLPSTIAFRFPNVETLADYLLQEVLDSSAPTGTSITEKVKSETPQKQIEHFIKDRPQIEEDPIVIVGMACRFPGGANNLKSFWELLEQGKDVVGEIPKNRWDIKEWYDPNPDTAGKIYSLYGAFLDQIDRFDADFFGIIPREAVAIDPQQRLLLETAWEALESAGQNPQQLRNSQTGVFIGCMTQDYAQLSYSPQTINAYTGSGTSVSVASGRLSYTLGLQGPSMTIDTACSSSLVAVNLAYNALRNGDCDLALAGGVNIIVTPIISLIESRARMLAPDGRCKTFDESANGMVRGEGCGIIVLKRLSQALKNGDRILAKIYGAAVNHDGPSSGLTVPNGKAQEKLLYHALKTANLQPEEIDYIEAHGTGTAIGDPIELESIAAVFGKRSSNQPLVIGSVKTNLGHLEGAAGIAGLIKTVLALQNNKIPPHLHFKKPNPRFDWSSHIFEIPVQGKVWNPSDRKKIAGVSSFGFSGTNAHIIVGEIDYNLPQKSENKVYLLPLSARSEKSLQELAKEYQYALDESIDFADVCFTASTGRAAFQNRLCILADSKVTAQKALISFQKGENSEQLITPITQLSSENQLKIAFLFSGQGSQYSGMGETLYNCEPVFKDTLDICHKIIEPILEKSLLDLIFKLENSELIEQTQITQPVLFSFEYALAKLWQSWGIEPSALLGHSIGEYVAACLAGVFSLEDALKLVTQRGHLMGKLPHNGSMAAIYADYETVAAALTSYQNQVSIASANGSITVISGVNEIVAQLEKSFIDNGYKTKRLAVSHAFHSPLMEPILDDFAKVLEKISFHEPNLTIISNITGKPIGKEITTPNYWVNHLRSTVQFSQGFKTLIDSGYHCFLEVGSKPVLLGMARLISQNEKLLWLPSIVPGKDEQTQMYRSLAALFVNGYAVEWAKVFKQGKRISLPTYPFQRERYWISNSEFSVTQIKTKLHPLIRDFKKLATGEIIFEGEISSVNPDYLEEHKVFGKVLFPATGFIEMILAASQKILADKSVLIEDVSIHQGLLLSEIPILVQIIFKPKKSVKQTYTFEIFSDDSINEQWNLNVTGEVKSNNLTTVNKSELASISLKAKGNAEEEKKSISISRFYELYQQMGVTYGKRFQAIQELFSVENGSQAKIIIAPGLADKDYYIHPVLLDACLQSIGAAFSEIHGQELYLPYSFAALELFQNPSSQVWAQVFVKSHSRNEISVNVDIYDEQEHLCVRFTDLTARRTKPEVLQRLWQENSKNCFYQVQWKELDPVPTVNEKIQNSWLLFVHRKTALNDLIDLLKKAGERVITVEFGNEYQCYSQDDFAIDPAQKDDFVRLYQQAYPSGQFPDGVIFSWQPESIADTNTIYSSCHAALNLIQSLTSNWQKLPDLWLITRGANQVLNDPSLEPQQSYLWGLGAVINQEYPQIRCVCLDLSATEEANEAELLFNELHSSNNESRLALRQGNRYGARLVPATIPVPQKQQFISGEGAYLITGGLGKLGLLVAQWLSQKGASHLVLCSRNVQNLPELITSLIEKGTEITIISTDITSPEEMQQLFSRFGADLPSLRGIIHAAAVLDDGVFINQNWQKYQNVMRPKVEGTLLLDRYSRSLALDFFVAFSSAAVILGSPGQSNYAAANAFMDALMQQRHSLGLPGMSINWGAWNTGNETEQQRFANWGIQSMSSDTAFSYLDRLILANVAQGAILDIDWSVFNESFHIEQPFFMEVFLSKTAKKESHAKLFDRLKCVPVDERSTTLSQGIEQILRDITELPPNKVISEKTSFLELGLNSLMVLEFKNRLENDLSFTLPSSAIFDYPNILSLSTYLQEEILAVALNFVRETEASLEPINPYENLTEDELAILLTQKLMELD</sequence>
<feature type="domain" description="Ketosynthase family 3 (KS3)" evidence="7">
    <location>
        <begin position="39"/>
        <end position="467"/>
    </location>
</feature>
<dbReference type="Gene3D" id="3.10.129.110">
    <property type="entry name" value="Polyketide synthase dehydratase"/>
    <property type="match status" value="2"/>
</dbReference>
<dbReference type="Gene3D" id="1.10.1200.10">
    <property type="entry name" value="ACP-like"/>
    <property type="match status" value="2"/>
</dbReference>
<organism evidence="9">
    <name type="scientific">Phormidium sp. LP904c</name>
    <dbReference type="NCBI Taxonomy" id="2579162"/>
    <lineage>
        <taxon>Bacteria</taxon>
        <taxon>Bacillati</taxon>
        <taxon>Cyanobacteriota</taxon>
        <taxon>Cyanophyceae</taxon>
        <taxon>Oscillatoriophycideae</taxon>
        <taxon>Oscillatoriales</taxon>
        <taxon>Oscillatoriaceae</taxon>
        <taxon>Phormidium</taxon>
    </lineage>
</organism>
<proteinExistence type="predicted"/>
<dbReference type="Pfam" id="PF00698">
    <property type="entry name" value="Acyl_transf_1"/>
    <property type="match status" value="2"/>
</dbReference>
<feature type="active site" description="Proton donor; for dehydratase activity" evidence="5">
    <location>
        <position position="3205"/>
    </location>
</feature>
<evidence type="ECO:0000259" key="7">
    <source>
        <dbReference type="PROSITE" id="PS52004"/>
    </source>
</evidence>
<dbReference type="InterPro" id="IPR016035">
    <property type="entry name" value="Acyl_Trfase/lysoPLipase"/>
</dbReference>
<dbReference type="FunFam" id="3.40.47.10:FF:000019">
    <property type="entry name" value="Polyketide synthase type I"/>
    <property type="match status" value="2"/>
</dbReference>
<feature type="active site" description="Proton donor; for dehydratase activity" evidence="5">
    <location>
        <position position="1049"/>
    </location>
</feature>
<dbReference type="Gene3D" id="3.30.70.3290">
    <property type="match status" value="1"/>
</dbReference>
<keyword evidence="2" id="KW-0597">Phosphoprotein</keyword>
<evidence type="ECO:0000256" key="1">
    <source>
        <dbReference type="ARBA" id="ARBA00022450"/>
    </source>
</evidence>
<feature type="domain" description="Ketosynthase family 3 (KS3)" evidence="7">
    <location>
        <begin position="2118"/>
        <end position="2541"/>
    </location>
</feature>
<dbReference type="SMART" id="SM00825">
    <property type="entry name" value="PKS_KS"/>
    <property type="match status" value="2"/>
</dbReference>
<feature type="region of interest" description="C-terminal hotdog fold" evidence="5">
    <location>
        <begin position="988"/>
        <end position="1133"/>
    </location>
</feature>
<dbReference type="InterPro" id="IPR057326">
    <property type="entry name" value="KR_dom"/>
</dbReference>
<dbReference type="CDD" id="cd00833">
    <property type="entry name" value="PKS"/>
    <property type="match status" value="2"/>
</dbReference>
<dbReference type="CDD" id="cd08955">
    <property type="entry name" value="KR_2_FAS_SDR_x"/>
    <property type="match status" value="2"/>
</dbReference>
<dbReference type="GO" id="GO:0004315">
    <property type="term" value="F:3-oxoacyl-[acyl-carrier-protein] synthase activity"/>
    <property type="evidence" value="ECO:0007669"/>
    <property type="project" value="InterPro"/>
</dbReference>
<evidence type="ECO:0000256" key="2">
    <source>
        <dbReference type="ARBA" id="ARBA00022553"/>
    </source>
</evidence>